<comment type="caution">
    <text evidence="2">The sequence shown here is derived from an EMBL/GenBank/DDBJ whole genome shotgun (WGS) entry which is preliminary data.</text>
</comment>
<name>A0AAN6W8C2_9PEZI</name>
<proteinExistence type="predicted"/>
<reference evidence="2" key="1">
    <citation type="journal article" date="2023" name="Mol. Phylogenet. Evol.">
        <title>Genome-scale phylogeny and comparative genomics of the fungal order Sordariales.</title>
        <authorList>
            <person name="Hensen N."/>
            <person name="Bonometti L."/>
            <person name="Westerberg I."/>
            <person name="Brannstrom I.O."/>
            <person name="Guillou S."/>
            <person name="Cros-Aarteil S."/>
            <person name="Calhoun S."/>
            <person name="Haridas S."/>
            <person name="Kuo A."/>
            <person name="Mondo S."/>
            <person name="Pangilinan J."/>
            <person name="Riley R."/>
            <person name="LaButti K."/>
            <person name="Andreopoulos B."/>
            <person name="Lipzen A."/>
            <person name="Chen C."/>
            <person name="Yan M."/>
            <person name="Daum C."/>
            <person name="Ng V."/>
            <person name="Clum A."/>
            <person name="Steindorff A."/>
            <person name="Ohm R.A."/>
            <person name="Martin F."/>
            <person name="Silar P."/>
            <person name="Natvig D.O."/>
            <person name="Lalanne C."/>
            <person name="Gautier V."/>
            <person name="Ament-Velasquez S.L."/>
            <person name="Kruys A."/>
            <person name="Hutchinson M.I."/>
            <person name="Powell A.J."/>
            <person name="Barry K."/>
            <person name="Miller A.N."/>
            <person name="Grigoriev I.V."/>
            <person name="Debuchy R."/>
            <person name="Gladieux P."/>
            <person name="Hiltunen Thoren M."/>
            <person name="Johannesson H."/>
        </authorList>
    </citation>
    <scope>NUCLEOTIDE SEQUENCE</scope>
    <source>
        <strain evidence="2">CBS 892.96</strain>
    </source>
</reference>
<dbReference type="Proteomes" id="UP001302321">
    <property type="component" value="Unassembled WGS sequence"/>
</dbReference>
<keyword evidence="3" id="KW-1185">Reference proteome</keyword>
<sequence length="556" mass="62261">MSGFEVAGIVLGSVPIVISALQLYVKGASTINRLRFATKELKSVTRNLQTEHIKLQNVYERLLADIVPESQIETMINNPFGPLWSAPETASRIQRRLWRSSKLFQEIVDDMHNAMDEIKQKLDIGPDGDVRWLKLSGVRKEYKRALFVLQRSEYQDVLSRLKDGISSLENLLEMNVELEPDRRSRSQGKVYKLLRDISGSIYQAIRSAVTCKCPGLHDFGLKLMTRPVTHLPYVDEDEEVLRTFKFCLTVSSTSTGFETEGTHWGSVKIWNLLSLSVSLPAHANPQDPADRLATGVRFLSLATADHNQNNSHQSAPPEKIENLCQSIRKSGKQLAGQCCGCIWDPSLPIPRTYQVYPLGSPKQDGDWSLVPLRSVLSGEVQSVSPLLYGDKLWLAWTIASSVAQLRGTDWYLNPPTHDDLYLARQGGVIHFREVFVVKRFPDQPISPPPPPIHPNSIHPTLVALGVLLIEVIFGQVLSQIRPMETDLHSILSSYEAVMQLLSTANTLGGPNYYKAVRKCIKCEVFDDGRMGGDEGHTDVFVEILNLLEQDLEMALS</sequence>
<dbReference type="PANTHER" id="PTHR35186:SF4">
    <property type="entry name" value="PRION-INHIBITION AND PROPAGATION HELO DOMAIN-CONTAINING PROTEIN"/>
    <property type="match status" value="1"/>
</dbReference>
<dbReference type="EMBL" id="MU866175">
    <property type="protein sequence ID" value="KAK4177090.1"/>
    <property type="molecule type" value="Genomic_DNA"/>
</dbReference>
<evidence type="ECO:0000313" key="2">
    <source>
        <dbReference type="EMBL" id="KAK4177090.1"/>
    </source>
</evidence>
<dbReference type="InterPro" id="IPR056002">
    <property type="entry name" value="DUF7580"/>
</dbReference>
<accession>A0AAN6W8C2</accession>
<protein>
    <recommendedName>
        <fullName evidence="1">DUF7580 domain-containing protein</fullName>
    </recommendedName>
</protein>
<evidence type="ECO:0000313" key="3">
    <source>
        <dbReference type="Proteomes" id="UP001302321"/>
    </source>
</evidence>
<organism evidence="2 3">
    <name type="scientific">Triangularia setosa</name>
    <dbReference type="NCBI Taxonomy" id="2587417"/>
    <lineage>
        <taxon>Eukaryota</taxon>
        <taxon>Fungi</taxon>
        <taxon>Dikarya</taxon>
        <taxon>Ascomycota</taxon>
        <taxon>Pezizomycotina</taxon>
        <taxon>Sordariomycetes</taxon>
        <taxon>Sordariomycetidae</taxon>
        <taxon>Sordariales</taxon>
        <taxon>Podosporaceae</taxon>
        <taxon>Triangularia</taxon>
    </lineage>
</organism>
<dbReference type="PANTHER" id="PTHR35186">
    <property type="entry name" value="ANK_REP_REGION DOMAIN-CONTAINING PROTEIN"/>
    <property type="match status" value="1"/>
</dbReference>
<gene>
    <name evidence="2" type="ORF">QBC36DRAFT_139588</name>
</gene>
<feature type="domain" description="DUF7580" evidence="1">
    <location>
        <begin position="310"/>
        <end position="525"/>
    </location>
</feature>
<reference evidence="2" key="2">
    <citation type="submission" date="2023-05" db="EMBL/GenBank/DDBJ databases">
        <authorList>
            <consortium name="Lawrence Berkeley National Laboratory"/>
            <person name="Steindorff A."/>
            <person name="Hensen N."/>
            <person name="Bonometti L."/>
            <person name="Westerberg I."/>
            <person name="Brannstrom I.O."/>
            <person name="Guillou S."/>
            <person name="Cros-Aarteil S."/>
            <person name="Calhoun S."/>
            <person name="Haridas S."/>
            <person name="Kuo A."/>
            <person name="Mondo S."/>
            <person name="Pangilinan J."/>
            <person name="Riley R."/>
            <person name="Labutti K."/>
            <person name="Andreopoulos B."/>
            <person name="Lipzen A."/>
            <person name="Chen C."/>
            <person name="Yanf M."/>
            <person name="Daum C."/>
            <person name="Ng V."/>
            <person name="Clum A."/>
            <person name="Ohm R."/>
            <person name="Martin F."/>
            <person name="Silar P."/>
            <person name="Natvig D."/>
            <person name="Lalanne C."/>
            <person name="Gautier V."/>
            <person name="Ament-Velasquez S.L."/>
            <person name="Kruys A."/>
            <person name="Hutchinson M.I."/>
            <person name="Powell A.J."/>
            <person name="Barry K."/>
            <person name="Miller A.N."/>
            <person name="Grigoriev I.V."/>
            <person name="Debuchy R."/>
            <person name="Gladieux P."/>
            <person name="Thoren M.H."/>
            <person name="Johannesson H."/>
        </authorList>
    </citation>
    <scope>NUCLEOTIDE SEQUENCE</scope>
    <source>
        <strain evidence="2">CBS 892.96</strain>
    </source>
</reference>
<dbReference type="AlphaFoldDB" id="A0AAN6W8C2"/>
<evidence type="ECO:0000259" key="1">
    <source>
        <dbReference type="Pfam" id="PF24476"/>
    </source>
</evidence>
<dbReference type="Pfam" id="PF24476">
    <property type="entry name" value="DUF7580"/>
    <property type="match status" value="1"/>
</dbReference>